<dbReference type="HOGENOM" id="CLU_1693541_0_0_14"/>
<keyword evidence="2" id="KW-1185">Reference proteome</keyword>
<reference evidence="1 2" key="1">
    <citation type="journal article" date="2004" name="Genome Res.">
        <title>The genome sequence of Mycoplasma mycoides subsp. mycoides SC type strain PG1T, the causative agent of contagious bovine pleuropneumonia (CBPP).</title>
        <authorList>
            <person name="Westberg J."/>
            <person name="Persson A."/>
            <person name="Holmberg A."/>
            <person name="Goesmann A."/>
            <person name="Lundeberg J."/>
            <person name="Johansson K.-E."/>
            <person name="Pettersson B."/>
            <person name="Uhlen M."/>
        </authorList>
    </citation>
    <scope>NUCLEOTIDE SEQUENCE [LARGE SCALE GENOMIC DNA]</scope>
    <source>
        <strain evidence="1 2">PG1</strain>
    </source>
</reference>
<dbReference type="Proteomes" id="UP000001016">
    <property type="component" value="Chromosome"/>
</dbReference>
<dbReference type="STRING" id="272632.MSC_0275"/>
<dbReference type="EMBL" id="BX293980">
    <property type="protein sequence ID" value="CAE76916.1"/>
    <property type="molecule type" value="Genomic_DNA"/>
</dbReference>
<gene>
    <name evidence="1" type="ordered locus">MSC_0275</name>
</gene>
<keyword evidence="1" id="KW-0472">Membrane</keyword>
<keyword evidence="1" id="KW-0812">Transmembrane</keyword>
<accession>Q6MTX0</accession>
<dbReference type="AlphaFoldDB" id="Q6MTX0"/>
<evidence type="ECO:0000313" key="2">
    <source>
        <dbReference type="Proteomes" id="UP000001016"/>
    </source>
</evidence>
<organism evidence="1 2">
    <name type="scientific">Mycoplasma mycoides subsp. mycoides SC (strain CCUG 32753 / NCTC 10114 / PG1)</name>
    <dbReference type="NCBI Taxonomy" id="272632"/>
    <lineage>
        <taxon>Bacteria</taxon>
        <taxon>Bacillati</taxon>
        <taxon>Mycoplasmatota</taxon>
        <taxon>Mollicutes</taxon>
        <taxon>Mycoplasmataceae</taxon>
        <taxon>Mycoplasma</taxon>
    </lineage>
</organism>
<evidence type="ECO:0000313" key="1">
    <source>
        <dbReference type="EMBL" id="CAE76916.1"/>
    </source>
</evidence>
<name>Q6MTX0_MYCMS</name>
<dbReference type="KEGG" id="mmy:MSC_0275"/>
<protein>
    <submittedName>
        <fullName evidence="1">Hypothetical transmembrane protein</fullName>
    </submittedName>
</protein>
<sequence length="155" mass="17261">MIINIANINKIAKRIETNIKIIAQLLEISLFKIVTNNLFNIYFKIATISPFLTSPIFTISKVFPPLFVKMIGDLIDGTFLDTSCKSTVTNLSPALTSWSWITYDSKPLPSKLTVSKPICNRISTPFFVWIPKACFVGKAVTNLPLTGAWKSFDVG</sequence>
<proteinExistence type="predicted"/>